<evidence type="ECO:0000256" key="6">
    <source>
        <dbReference type="ARBA" id="ARBA00023209"/>
    </source>
</evidence>
<dbReference type="Gene3D" id="3.40.50.720">
    <property type="entry name" value="NAD(P)-binding Rossmann-like Domain"/>
    <property type="match status" value="1"/>
</dbReference>
<evidence type="ECO:0000256" key="7">
    <source>
        <dbReference type="ARBA" id="ARBA00023264"/>
    </source>
</evidence>
<dbReference type="SUPFAM" id="SSF51735">
    <property type="entry name" value="NAD(P)-binding Rossmann-fold domains"/>
    <property type="match status" value="1"/>
</dbReference>
<feature type="binding site" evidence="10">
    <location>
        <position position="142"/>
    </location>
    <ligand>
        <name>NAD(+)</name>
        <dbReference type="ChEBI" id="CHEBI:57540"/>
    </ligand>
</feature>
<dbReference type="AlphaFoldDB" id="A0A449B9W7"/>
<dbReference type="EMBL" id="LR215043">
    <property type="protein sequence ID" value="VEU77955.1"/>
    <property type="molecule type" value="Genomic_DNA"/>
</dbReference>
<evidence type="ECO:0000256" key="1">
    <source>
        <dbReference type="ARBA" id="ARBA00011009"/>
    </source>
</evidence>
<protein>
    <recommendedName>
        <fullName evidence="12">Glycerol-3-phosphate dehydrogenase</fullName>
        <ecNumber evidence="12">1.1.1.94</ecNumber>
    </recommendedName>
</protein>
<feature type="binding site" evidence="10">
    <location>
        <position position="281"/>
    </location>
    <ligand>
        <name>NAD(+)</name>
        <dbReference type="ChEBI" id="CHEBI:57540"/>
    </ligand>
</feature>
<dbReference type="InterPro" id="IPR036291">
    <property type="entry name" value="NAD(P)-bd_dom_sf"/>
</dbReference>
<proteinExistence type="inferred from homology"/>
<feature type="domain" description="Glycerol-3-phosphate dehydrogenase NAD-dependent C-terminal" evidence="14">
    <location>
        <begin position="183"/>
        <end position="326"/>
    </location>
</feature>
<dbReference type="PANTHER" id="PTHR11728:SF1">
    <property type="entry name" value="GLYCEROL-3-PHOSPHATE DEHYDROGENASE [NAD(+)] 2, CHLOROPLASTIC"/>
    <property type="match status" value="1"/>
</dbReference>
<dbReference type="SUPFAM" id="SSF48179">
    <property type="entry name" value="6-phosphogluconate dehydrogenase C-terminal domain-like"/>
    <property type="match status" value="1"/>
</dbReference>
<dbReference type="Pfam" id="PF07479">
    <property type="entry name" value="NAD_Gly3P_dh_C"/>
    <property type="match status" value="1"/>
</dbReference>
<dbReference type="PANTHER" id="PTHR11728">
    <property type="entry name" value="GLYCEROL-3-PHOSPHATE DEHYDROGENASE"/>
    <property type="match status" value="1"/>
</dbReference>
<evidence type="ECO:0000256" key="12">
    <source>
        <dbReference type="RuleBase" id="RU000439"/>
    </source>
</evidence>
<evidence type="ECO:0000259" key="14">
    <source>
        <dbReference type="Pfam" id="PF07479"/>
    </source>
</evidence>
<feature type="binding site" evidence="9">
    <location>
        <begin position="259"/>
        <end position="260"/>
    </location>
    <ligand>
        <name>substrate</name>
    </ligand>
</feature>
<comment type="similarity">
    <text evidence="1 11">Belongs to the NAD-dependent glycerol-3-phosphate dehydrogenase family.</text>
</comment>
<dbReference type="InterPro" id="IPR013328">
    <property type="entry name" value="6PGD_dom2"/>
</dbReference>
<keyword evidence="2" id="KW-0444">Lipid biosynthesis</keyword>
<evidence type="ECO:0000313" key="16">
    <source>
        <dbReference type="Proteomes" id="UP000290876"/>
    </source>
</evidence>
<dbReference type="GO" id="GO:0008654">
    <property type="term" value="P:phospholipid biosynthetic process"/>
    <property type="evidence" value="ECO:0007669"/>
    <property type="project" value="UniProtKB-KW"/>
</dbReference>
<dbReference type="InterPro" id="IPR006168">
    <property type="entry name" value="G3P_DH_NAD-dep"/>
</dbReference>
<dbReference type="Gene3D" id="1.10.1040.10">
    <property type="entry name" value="N-(1-d-carboxylethyl)-l-norvaline Dehydrogenase, domain 2"/>
    <property type="match status" value="1"/>
</dbReference>
<dbReference type="InterPro" id="IPR011128">
    <property type="entry name" value="G3P_DH_NAD-dep_N"/>
</dbReference>
<evidence type="ECO:0000313" key="15">
    <source>
        <dbReference type="EMBL" id="VEU77955.1"/>
    </source>
</evidence>
<dbReference type="GO" id="GO:0046168">
    <property type="term" value="P:glycerol-3-phosphate catabolic process"/>
    <property type="evidence" value="ECO:0007669"/>
    <property type="project" value="InterPro"/>
</dbReference>
<dbReference type="InterPro" id="IPR008927">
    <property type="entry name" value="6-PGluconate_DH-like_C_sf"/>
</dbReference>
<evidence type="ECO:0000256" key="9">
    <source>
        <dbReference type="PIRSR" id="PIRSR000114-2"/>
    </source>
</evidence>
<keyword evidence="6" id="KW-0594">Phospholipid biosynthesis</keyword>
<dbReference type="PIRSF" id="PIRSF000114">
    <property type="entry name" value="Glycerol-3-P_dh"/>
    <property type="match status" value="1"/>
</dbReference>
<name>A0A449B9W7_9BACT</name>
<evidence type="ECO:0000259" key="13">
    <source>
        <dbReference type="Pfam" id="PF01210"/>
    </source>
</evidence>
<evidence type="ECO:0000256" key="2">
    <source>
        <dbReference type="ARBA" id="ARBA00022516"/>
    </source>
</evidence>
<dbReference type="EC" id="1.1.1.94" evidence="12"/>
<accession>A0A449B9W7</accession>
<evidence type="ECO:0000256" key="8">
    <source>
        <dbReference type="PIRSR" id="PIRSR000114-1"/>
    </source>
</evidence>
<feature type="domain" description="Glycerol-3-phosphate dehydrogenase NAD-dependent N-terminal" evidence="13">
    <location>
        <begin position="3"/>
        <end position="154"/>
    </location>
</feature>
<keyword evidence="3 11" id="KW-0560">Oxidoreductase</keyword>
<evidence type="ECO:0000256" key="11">
    <source>
        <dbReference type="RuleBase" id="RU000437"/>
    </source>
</evidence>
<reference evidence="15 16" key="1">
    <citation type="submission" date="2019-01" db="EMBL/GenBank/DDBJ databases">
        <authorList>
            <consortium name="Pathogen Informatics"/>
        </authorList>
    </citation>
    <scope>NUCLEOTIDE SEQUENCE [LARGE SCALE GENOMIC DNA]</scope>
    <source>
        <strain evidence="15 16">NCTC10184</strain>
    </source>
</reference>
<evidence type="ECO:0000256" key="10">
    <source>
        <dbReference type="PIRSR" id="PIRSR000114-3"/>
    </source>
</evidence>
<comment type="catalytic activity">
    <reaction evidence="12">
        <text>sn-glycerol 3-phosphate + NADP(+) = dihydroxyacetone phosphate + NADPH + H(+)</text>
        <dbReference type="Rhea" id="RHEA:11096"/>
        <dbReference type="ChEBI" id="CHEBI:15378"/>
        <dbReference type="ChEBI" id="CHEBI:57597"/>
        <dbReference type="ChEBI" id="CHEBI:57642"/>
        <dbReference type="ChEBI" id="CHEBI:57783"/>
        <dbReference type="ChEBI" id="CHEBI:58349"/>
        <dbReference type="EC" id="1.1.1.94"/>
    </reaction>
</comment>
<dbReference type="GO" id="GO:0141153">
    <property type="term" value="F:glycerol-3-phosphate dehydrogenase (NADP+) activity"/>
    <property type="evidence" value="ECO:0007669"/>
    <property type="project" value="RHEA"/>
</dbReference>
<keyword evidence="7" id="KW-1208">Phospholipid metabolism</keyword>
<gene>
    <name evidence="15" type="primary">gpsA</name>
    <name evidence="15" type="ORF">NCTC10184_00169</name>
</gene>
<dbReference type="RefSeq" id="WP_197722268.1">
    <property type="nucleotide sequence ID" value="NZ_LR215043.1"/>
</dbReference>
<feature type="active site" description="Proton acceptor" evidence="8">
    <location>
        <position position="193"/>
    </location>
</feature>
<sequence>MAKITFIGTGAWASGLATILAENNHKVTMWGINRDEINDINRGLNRVYFGNNSFKNARKIEATDDLEKALASVHFLVLAVPSSAFDKVIPNIKTYLGDRQVDVINVAKGIDAQTQMFYSEIVRKEFGSALQNYCTILGPSFATEVFAGDLTVANVVGPKQNYLKKVARTFNNSHFKLVPHKDENSAQLFAALKNVYAIGTGMAGVLFPSKNTEAALLTIAVKEINEIKSVMFPHSSKTFGFEYAAIGDLFLTCTSLKSRNYSFGVQIAQVGVTSALELNTKTIEGYRSASIFRELIEGSEYQHLKLPFLKNIMKVLFENKRPDKLLVFLANVD</sequence>
<keyword evidence="4 10" id="KW-0520">NAD</keyword>
<feature type="binding site" evidence="10">
    <location>
        <position position="259"/>
    </location>
    <ligand>
        <name>NAD(+)</name>
        <dbReference type="ChEBI" id="CHEBI:57540"/>
    </ligand>
</feature>
<dbReference type="GO" id="GO:0005975">
    <property type="term" value="P:carbohydrate metabolic process"/>
    <property type="evidence" value="ECO:0007669"/>
    <property type="project" value="InterPro"/>
</dbReference>
<dbReference type="GO" id="GO:0051287">
    <property type="term" value="F:NAD binding"/>
    <property type="evidence" value="ECO:0007669"/>
    <property type="project" value="InterPro"/>
</dbReference>
<keyword evidence="5" id="KW-0443">Lipid metabolism</keyword>
<organism evidence="15 16">
    <name type="scientific">Mycoplasmopsis columbinasalis</name>
    <dbReference type="NCBI Taxonomy" id="114880"/>
    <lineage>
        <taxon>Bacteria</taxon>
        <taxon>Bacillati</taxon>
        <taxon>Mycoplasmatota</taxon>
        <taxon>Mycoplasmoidales</taxon>
        <taxon>Metamycoplasmataceae</taxon>
        <taxon>Mycoplasmopsis</taxon>
    </lineage>
</organism>
<evidence type="ECO:0000256" key="5">
    <source>
        <dbReference type="ARBA" id="ARBA00023098"/>
    </source>
</evidence>
<feature type="binding site" evidence="9">
    <location>
        <position position="108"/>
    </location>
    <ligand>
        <name>substrate</name>
    </ligand>
</feature>
<dbReference type="Pfam" id="PF01210">
    <property type="entry name" value="NAD_Gly3P_dh_N"/>
    <property type="match status" value="1"/>
</dbReference>
<keyword evidence="16" id="KW-1185">Reference proteome</keyword>
<dbReference type="Proteomes" id="UP000290876">
    <property type="component" value="Chromosome"/>
</dbReference>
<evidence type="ECO:0000256" key="3">
    <source>
        <dbReference type="ARBA" id="ARBA00023002"/>
    </source>
</evidence>
<evidence type="ECO:0000256" key="4">
    <source>
        <dbReference type="ARBA" id="ARBA00023027"/>
    </source>
</evidence>
<dbReference type="GO" id="GO:0005829">
    <property type="term" value="C:cytosol"/>
    <property type="evidence" value="ECO:0007669"/>
    <property type="project" value="TreeGrafter"/>
</dbReference>
<dbReference type="PRINTS" id="PR00077">
    <property type="entry name" value="GPDHDRGNASE"/>
</dbReference>
<dbReference type="InterPro" id="IPR006109">
    <property type="entry name" value="G3P_DH_NAD-dep_C"/>
</dbReference>
<dbReference type="KEGG" id="mcob:NCTC10184_00169"/>